<sequence length="228" mass="25944">MELHDTTVDRVSLIAKEFTDGFNFLRHYPKSVTIFGGNHWKEEDLVYIKARSLGARIVNDLKYAVFTGGGPGIMEAANRGAYEAGGDSLGLTIELSHHQIQNSYLTKNLDFYYFFSRKVCLGFSAEAFVFFPGGYGTFDEFFEILTLVQTKKIEYVPIILVGSDFWNPLDEFIKKEMLTRGSIEPEDLQLYKITDDENEIIETIRNAPVRIGIKFTHKNLESSGIKIE</sequence>
<dbReference type="InterPro" id="IPR005269">
    <property type="entry name" value="LOG"/>
</dbReference>
<evidence type="ECO:0000313" key="3">
    <source>
        <dbReference type="Proteomes" id="UP000176558"/>
    </source>
</evidence>
<dbReference type="PANTHER" id="PTHR43393">
    <property type="entry name" value="CYTOKININ RIBOSIDE 5'-MONOPHOSPHATE PHOSPHORIBOHYDROLASE"/>
    <property type="match status" value="1"/>
</dbReference>
<dbReference type="InterPro" id="IPR052341">
    <property type="entry name" value="LOG_family_nucleotidases"/>
</dbReference>
<dbReference type="AlphaFoldDB" id="A0A1G2UQQ1"/>
<dbReference type="PANTHER" id="PTHR43393:SF2">
    <property type="entry name" value="CYTOKININ RIBOSIDE 5'-MONOPHOSPHATE PHOSPHORIBOHYDROLASE"/>
    <property type="match status" value="1"/>
</dbReference>
<comment type="similarity">
    <text evidence="1">Belongs to the LOG family.</text>
</comment>
<gene>
    <name evidence="2" type="ORF">A3G99_02345</name>
</gene>
<evidence type="ECO:0000313" key="2">
    <source>
        <dbReference type="EMBL" id="OHB11701.1"/>
    </source>
</evidence>
<proteinExistence type="inferred from homology"/>
<dbReference type="SUPFAM" id="SSF102405">
    <property type="entry name" value="MCP/YpsA-like"/>
    <property type="match status" value="1"/>
</dbReference>
<dbReference type="InterPro" id="IPR031100">
    <property type="entry name" value="LOG_fam"/>
</dbReference>
<dbReference type="GO" id="GO:0005829">
    <property type="term" value="C:cytosol"/>
    <property type="evidence" value="ECO:0007669"/>
    <property type="project" value="TreeGrafter"/>
</dbReference>
<dbReference type="Gene3D" id="3.40.50.450">
    <property type="match status" value="1"/>
</dbReference>
<evidence type="ECO:0000256" key="1">
    <source>
        <dbReference type="RuleBase" id="RU363015"/>
    </source>
</evidence>
<dbReference type="NCBIfam" id="TIGR00730">
    <property type="entry name" value="Rossman fold protein, TIGR00730 family"/>
    <property type="match status" value="1"/>
</dbReference>
<dbReference type="Proteomes" id="UP000176558">
    <property type="component" value="Unassembled WGS sequence"/>
</dbReference>
<organism evidence="2 3">
    <name type="scientific">Candidatus Zambryskibacteria bacterium RIFCSPLOWO2_12_FULL_39_23</name>
    <dbReference type="NCBI Taxonomy" id="1802776"/>
    <lineage>
        <taxon>Bacteria</taxon>
        <taxon>Candidatus Zambryskiibacteriota</taxon>
    </lineage>
</organism>
<protein>
    <recommendedName>
        <fullName evidence="1">Cytokinin riboside 5'-monophosphate phosphoribohydrolase</fullName>
        <ecNumber evidence="1">3.2.2.n1</ecNumber>
    </recommendedName>
</protein>
<dbReference type="Pfam" id="PF03641">
    <property type="entry name" value="Lysine_decarbox"/>
    <property type="match status" value="1"/>
</dbReference>
<dbReference type="EMBL" id="MHWT01000029">
    <property type="protein sequence ID" value="OHB11701.1"/>
    <property type="molecule type" value="Genomic_DNA"/>
</dbReference>
<accession>A0A1G2UQQ1</accession>
<dbReference type="GO" id="GO:0009691">
    <property type="term" value="P:cytokinin biosynthetic process"/>
    <property type="evidence" value="ECO:0007669"/>
    <property type="project" value="UniProtKB-UniRule"/>
</dbReference>
<dbReference type="GO" id="GO:0016787">
    <property type="term" value="F:hydrolase activity"/>
    <property type="evidence" value="ECO:0007669"/>
    <property type="project" value="UniProtKB-KW"/>
</dbReference>
<keyword evidence="1" id="KW-0203">Cytokinin biosynthesis</keyword>
<reference evidence="2 3" key="1">
    <citation type="journal article" date="2016" name="Nat. Commun.">
        <title>Thousands of microbial genomes shed light on interconnected biogeochemical processes in an aquifer system.</title>
        <authorList>
            <person name="Anantharaman K."/>
            <person name="Brown C.T."/>
            <person name="Hug L.A."/>
            <person name="Sharon I."/>
            <person name="Castelle C.J."/>
            <person name="Probst A.J."/>
            <person name="Thomas B.C."/>
            <person name="Singh A."/>
            <person name="Wilkins M.J."/>
            <person name="Karaoz U."/>
            <person name="Brodie E.L."/>
            <person name="Williams K.H."/>
            <person name="Hubbard S.S."/>
            <person name="Banfield J.F."/>
        </authorList>
    </citation>
    <scope>NUCLEOTIDE SEQUENCE [LARGE SCALE GENOMIC DNA]</scope>
</reference>
<name>A0A1G2UQQ1_9BACT</name>
<keyword evidence="1" id="KW-0378">Hydrolase</keyword>
<dbReference type="EC" id="3.2.2.n1" evidence="1"/>
<comment type="caution">
    <text evidence="2">The sequence shown here is derived from an EMBL/GenBank/DDBJ whole genome shotgun (WGS) entry which is preliminary data.</text>
</comment>